<sequence>MKPETAAKKLGIYLPAAPAEFQANAVSRSDFKALQENPPEWLEELRRTGPHPRPVVAQKLNISIAGLNRSEITEPLTSAEISDLLQSPPKWLVTERTVHAKARQEAKLAKERQAKRRPKS</sequence>
<gene>
    <name evidence="2" type="ORF">IV500_10575</name>
</gene>
<dbReference type="Proteomes" id="UP000655366">
    <property type="component" value="Unassembled WGS sequence"/>
</dbReference>
<keyword evidence="3" id="KW-1185">Reference proteome</keyword>
<reference evidence="2 3" key="1">
    <citation type="submission" date="2020-11" db="EMBL/GenBank/DDBJ databases">
        <title>Arthrobacter antarcticus sp. nov., isolated from Antarctic Soil.</title>
        <authorList>
            <person name="Li J."/>
        </authorList>
    </citation>
    <scope>NUCLEOTIDE SEQUENCE [LARGE SCALE GENOMIC DNA]</scope>
    <source>
        <strain evidence="2 3">Z1-20</strain>
    </source>
</reference>
<feature type="region of interest" description="Disordered" evidence="1">
    <location>
        <begin position="97"/>
        <end position="120"/>
    </location>
</feature>
<dbReference type="Pfam" id="PF19460">
    <property type="entry name" value="DUF5997"/>
    <property type="match status" value="1"/>
</dbReference>
<comment type="caution">
    <text evidence="2">The sequence shown here is derived from an EMBL/GenBank/DDBJ whole genome shotgun (WGS) entry which is preliminary data.</text>
</comment>
<proteinExistence type="predicted"/>
<protein>
    <submittedName>
        <fullName evidence="2">Uncharacterized protein</fullName>
    </submittedName>
</protein>
<name>A0A931G811_9MICC</name>
<evidence type="ECO:0000313" key="2">
    <source>
        <dbReference type="EMBL" id="MBG0739829.1"/>
    </source>
</evidence>
<feature type="compositionally biased region" description="Basic and acidic residues" evidence="1">
    <location>
        <begin position="97"/>
        <end position="112"/>
    </location>
</feature>
<dbReference type="InterPro" id="IPR046039">
    <property type="entry name" value="DUF5997"/>
</dbReference>
<organism evidence="2 3">
    <name type="scientific">Arthrobacter terrae</name>
    <dbReference type="NCBI Taxonomy" id="2935737"/>
    <lineage>
        <taxon>Bacteria</taxon>
        <taxon>Bacillati</taxon>
        <taxon>Actinomycetota</taxon>
        <taxon>Actinomycetes</taxon>
        <taxon>Micrococcales</taxon>
        <taxon>Micrococcaceae</taxon>
        <taxon>Arthrobacter</taxon>
    </lineage>
</organism>
<accession>A0A931G811</accession>
<evidence type="ECO:0000313" key="3">
    <source>
        <dbReference type="Proteomes" id="UP000655366"/>
    </source>
</evidence>
<dbReference type="EMBL" id="JADNYM010000012">
    <property type="protein sequence ID" value="MBG0739829.1"/>
    <property type="molecule type" value="Genomic_DNA"/>
</dbReference>
<evidence type="ECO:0000256" key="1">
    <source>
        <dbReference type="SAM" id="MobiDB-lite"/>
    </source>
</evidence>
<dbReference type="AlphaFoldDB" id="A0A931G811"/>